<dbReference type="InterPro" id="IPR001810">
    <property type="entry name" value="F-box_dom"/>
</dbReference>
<name>A0AAW0AZ63_9AGAR</name>
<evidence type="ECO:0000259" key="1">
    <source>
        <dbReference type="Pfam" id="PF12937"/>
    </source>
</evidence>
<sequence length="462" mass="51856">MLRRLQAAPSSNWGPSSLEEANMFRCFLHELEGKVALNAPTSSLRLADSLDIIRDVMQRIRDMLSPARRLPQDILALIFHFFVHEGESFDSRSKALMLCSVSRHWREAALSTPALWTNLVLDVKPGWNLTFERICLSRSYPYSVNIQLSAAQDCLPVWLDEAIALISKNMCRIQYLAIDIQPPVIDGQLSNDRRLGGVFPAFRGEVTANRLTTLIVSVPPGALAWEWVSSLSGIAPHLSGFYFFGDTLPNVPWSQLTRLAIGPIDLFKSLRILAHAPRLRDVDLTIGATELIAHSPSLFVHNLKCLLLERHEGANIPVIHFLSYVQLPHLVSLAIVGETNDFLPFPLLSLLDRSSCHLRRLVLVDTPVLAKHFRTILEHQAMQRLKWLKIERSMAGDFSHRLLYDLPSLLPTLEMVYVDPMPSSRGPVVFFAKRKDGLYSAPTTGTPSLGDIFTFDPSDSEL</sequence>
<dbReference type="InterPro" id="IPR036047">
    <property type="entry name" value="F-box-like_dom_sf"/>
</dbReference>
<dbReference type="AlphaFoldDB" id="A0AAW0AZ63"/>
<dbReference type="Proteomes" id="UP001362999">
    <property type="component" value="Unassembled WGS sequence"/>
</dbReference>
<dbReference type="Gene3D" id="1.20.1280.50">
    <property type="match status" value="1"/>
</dbReference>
<feature type="domain" description="F-box" evidence="1">
    <location>
        <begin position="69"/>
        <end position="121"/>
    </location>
</feature>
<dbReference type="Pfam" id="PF12937">
    <property type="entry name" value="F-box-like"/>
    <property type="match status" value="1"/>
</dbReference>
<protein>
    <recommendedName>
        <fullName evidence="1">F-box domain-containing protein</fullName>
    </recommendedName>
</protein>
<organism evidence="2 3">
    <name type="scientific">Favolaschia claudopus</name>
    <dbReference type="NCBI Taxonomy" id="2862362"/>
    <lineage>
        <taxon>Eukaryota</taxon>
        <taxon>Fungi</taxon>
        <taxon>Dikarya</taxon>
        <taxon>Basidiomycota</taxon>
        <taxon>Agaricomycotina</taxon>
        <taxon>Agaricomycetes</taxon>
        <taxon>Agaricomycetidae</taxon>
        <taxon>Agaricales</taxon>
        <taxon>Marasmiineae</taxon>
        <taxon>Mycenaceae</taxon>
        <taxon>Favolaschia</taxon>
    </lineage>
</organism>
<proteinExistence type="predicted"/>
<reference evidence="2 3" key="1">
    <citation type="journal article" date="2024" name="J Genomics">
        <title>Draft genome sequencing and assembly of Favolaschia claudopus CIRM-BRFM 2984 isolated from oak limbs.</title>
        <authorList>
            <person name="Navarro D."/>
            <person name="Drula E."/>
            <person name="Chaduli D."/>
            <person name="Cazenave R."/>
            <person name="Ahrendt S."/>
            <person name="Wang J."/>
            <person name="Lipzen A."/>
            <person name="Daum C."/>
            <person name="Barry K."/>
            <person name="Grigoriev I.V."/>
            <person name="Favel A."/>
            <person name="Rosso M.N."/>
            <person name="Martin F."/>
        </authorList>
    </citation>
    <scope>NUCLEOTIDE SEQUENCE [LARGE SCALE GENOMIC DNA]</scope>
    <source>
        <strain evidence="2 3">CIRM-BRFM 2984</strain>
    </source>
</reference>
<dbReference type="EMBL" id="JAWWNJ010000046">
    <property type="protein sequence ID" value="KAK7018386.1"/>
    <property type="molecule type" value="Genomic_DNA"/>
</dbReference>
<gene>
    <name evidence="2" type="ORF">R3P38DRAFT_3558708</name>
</gene>
<comment type="caution">
    <text evidence="2">The sequence shown here is derived from an EMBL/GenBank/DDBJ whole genome shotgun (WGS) entry which is preliminary data.</text>
</comment>
<evidence type="ECO:0000313" key="3">
    <source>
        <dbReference type="Proteomes" id="UP001362999"/>
    </source>
</evidence>
<dbReference type="SUPFAM" id="SSF81383">
    <property type="entry name" value="F-box domain"/>
    <property type="match status" value="1"/>
</dbReference>
<evidence type="ECO:0000313" key="2">
    <source>
        <dbReference type="EMBL" id="KAK7018386.1"/>
    </source>
</evidence>
<accession>A0AAW0AZ63</accession>
<keyword evidence="3" id="KW-1185">Reference proteome</keyword>